<accession>A0A9Q0GSY5</accession>
<proteinExistence type="predicted"/>
<sequence>MRWLDNQPSGSVLFVSFGTGGVLPLEQFQELASGLELSGHRFLWVIKSPTRGAVDAAYFTVQSKEDPLEQKMNAVMLVEDVKVALRPKVDEEKGLIGRQEIAEVVKSLMEGEEGMKVRSKMIEFKDEAAKVLRDDGSSSNSLSEVANIWKTQKTI</sequence>
<dbReference type="SUPFAM" id="SSF53756">
    <property type="entry name" value="UDP-Glycosyltransferase/glycogen phosphorylase"/>
    <property type="match status" value="1"/>
</dbReference>
<dbReference type="Proteomes" id="UP001141806">
    <property type="component" value="Unassembled WGS sequence"/>
</dbReference>
<dbReference type="Gene3D" id="3.40.50.2000">
    <property type="entry name" value="Glycogen Phosphorylase B"/>
    <property type="match status" value="2"/>
</dbReference>
<dbReference type="GO" id="GO:0016757">
    <property type="term" value="F:glycosyltransferase activity"/>
    <property type="evidence" value="ECO:0007669"/>
    <property type="project" value="UniProtKB-KW"/>
</dbReference>
<keyword evidence="1" id="KW-0328">Glycosyltransferase</keyword>
<dbReference type="AlphaFoldDB" id="A0A9Q0GSY5"/>
<keyword evidence="1" id="KW-0808">Transferase</keyword>
<evidence type="ECO:0000313" key="3">
    <source>
        <dbReference type="Proteomes" id="UP001141806"/>
    </source>
</evidence>
<dbReference type="PANTHER" id="PTHR48046:SF6">
    <property type="entry name" value="GLYCOSYLTRANSFERASE"/>
    <property type="match status" value="1"/>
</dbReference>
<dbReference type="PANTHER" id="PTHR48046">
    <property type="entry name" value="UDP-GLYCOSYLTRANSFERASE 72E1"/>
    <property type="match status" value="1"/>
</dbReference>
<evidence type="ECO:0000256" key="1">
    <source>
        <dbReference type="ARBA" id="ARBA00022676"/>
    </source>
</evidence>
<name>A0A9Q0GSY5_9MAGN</name>
<comment type="caution">
    <text evidence="2">The sequence shown here is derived from an EMBL/GenBank/DDBJ whole genome shotgun (WGS) entry which is preliminary data.</text>
</comment>
<organism evidence="2 3">
    <name type="scientific">Protea cynaroides</name>
    <dbReference type="NCBI Taxonomy" id="273540"/>
    <lineage>
        <taxon>Eukaryota</taxon>
        <taxon>Viridiplantae</taxon>
        <taxon>Streptophyta</taxon>
        <taxon>Embryophyta</taxon>
        <taxon>Tracheophyta</taxon>
        <taxon>Spermatophyta</taxon>
        <taxon>Magnoliopsida</taxon>
        <taxon>Proteales</taxon>
        <taxon>Proteaceae</taxon>
        <taxon>Protea</taxon>
    </lineage>
</organism>
<dbReference type="EMBL" id="JAMYWD010000012">
    <property type="protein sequence ID" value="KAJ4952088.1"/>
    <property type="molecule type" value="Genomic_DNA"/>
</dbReference>
<gene>
    <name evidence="2" type="ORF">NE237_028920</name>
</gene>
<evidence type="ECO:0000313" key="2">
    <source>
        <dbReference type="EMBL" id="KAJ4952088.1"/>
    </source>
</evidence>
<reference evidence="2" key="1">
    <citation type="journal article" date="2023" name="Plant J.">
        <title>The genome of the king protea, Protea cynaroides.</title>
        <authorList>
            <person name="Chang J."/>
            <person name="Duong T.A."/>
            <person name="Schoeman C."/>
            <person name="Ma X."/>
            <person name="Roodt D."/>
            <person name="Barker N."/>
            <person name="Li Z."/>
            <person name="Van de Peer Y."/>
            <person name="Mizrachi E."/>
        </authorList>
    </citation>
    <scope>NUCLEOTIDE SEQUENCE</scope>
    <source>
        <tissue evidence="2">Young leaves</tissue>
    </source>
</reference>
<keyword evidence="3" id="KW-1185">Reference proteome</keyword>
<protein>
    <submittedName>
        <fullName evidence="2">Uncharacterized protein</fullName>
    </submittedName>
</protein>
<dbReference type="OrthoDB" id="5835829at2759"/>